<keyword evidence="3" id="KW-1185">Reference proteome</keyword>
<organism evidence="2 3">
    <name type="scientific">Cladorrhinum samala</name>
    <dbReference type="NCBI Taxonomy" id="585594"/>
    <lineage>
        <taxon>Eukaryota</taxon>
        <taxon>Fungi</taxon>
        <taxon>Dikarya</taxon>
        <taxon>Ascomycota</taxon>
        <taxon>Pezizomycotina</taxon>
        <taxon>Sordariomycetes</taxon>
        <taxon>Sordariomycetidae</taxon>
        <taxon>Sordariales</taxon>
        <taxon>Podosporaceae</taxon>
        <taxon>Cladorrhinum</taxon>
    </lineage>
</organism>
<dbReference type="EMBL" id="MU865045">
    <property type="protein sequence ID" value="KAK4459138.1"/>
    <property type="molecule type" value="Genomic_DNA"/>
</dbReference>
<dbReference type="Proteomes" id="UP001321749">
    <property type="component" value="Unassembled WGS sequence"/>
</dbReference>
<evidence type="ECO:0000256" key="1">
    <source>
        <dbReference type="SAM" id="Phobius"/>
    </source>
</evidence>
<accession>A0AAV9HEN8</accession>
<reference evidence="2" key="2">
    <citation type="submission" date="2023-06" db="EMBL/GenBank/DDBJ databases">
        <authorList>
            <consortium name="Lawrence Berkeley National Laboratory"/>
            <person name="Mondo S.J."/>
            <person name="Hensen N."/>
            <person name="Bonometti L."/>
            <person name="Westerberg I."/>
            <person name="Brannstrom I.O."/>
            <person name="Guillou S."/>
            <person name="Cros-Aarteil S."/>
            <person name="Calhoun S."/>
            <person name="Haridas S."/>
            <person name="Kuo A."/>
            <person name="Pangilinan J."/>
            <person name="Riley R."/>
            <person name="Labutti K."/>
            <person name="Andreopoulos B."/>
            <person name="Lipzen A."/>
            <person name="Chen C."/>
            <person name="Yanf M."/>
            <person name="Daum C."/>
            <person name="Ng V."/>
            <person name="Clum A."/>
            <person name="Steindorff A."/>
            <person name="Ohm R."/>
            <person name="Martin F."/>
            <person name="Silar P."/>
            <person name="Natvig D."/>
            <person name="Lalanne C."/>
            <person name="Gautier V."/>
            <person name="Ament-Velasquez S.L."/>
            <person name="Kruys A."/>
            <person name="Hutchinson M.I."/>
            <person name="Powell A.J."/>
            <person name="Barry K."/>
            <person name="Miller A.N."/>
            <person name="Grigoriev I.V."/>
            <person name="Debuchy R."/>
            <person name="Gladieux P."/>
            <person name="Thoren M.H."/>
            <person name="Johannesson H."/>
        </authorList>
    </citation>
    <scope>NUCLEOTIDE SEQUENCE</scope>
    <source>
        <strain evidence="2">PSN324</strain>
    </source>
</reference>
<reference evidence="2" key="1">
    <citation type="journal article" date="2023" name="Mol. Phylogenet. Evol.">
        <title>Genome-scale phylogeny and comparative genomics of the fungal order Sordariales.</title>
        <authorList>
            <person name="Hensen N."/>
            <person name="Bonometti L."/>
            <person name="Westerberg I."/>
            <person name="Brannstrom I.O."/>
            <person name="Guillou S."/>
            <person name="Cros-Aarteil S."/>
            <person name="Calhoun S."/>
            <person name="Haridas S."/>
            <person name="Kuo A."/>
            <person name="Mondo S."/>
            <person name="Pangilinan J."/>
            <person name="Riley R."/>
            <person name="LaButti K."/>
            <person name="Andreopoulos B."/>
            <person name="Lipzen A."/>
            <person name="Chen C."/>
            <person name="Yan M."/>
            <person name="Daum C."/>
            <person name="Ng V."/>
            <person name="Clum A."/>
            <person name="Steindorff A."/>
            <person name="Ohm R.A."/>
            <person name="Martin F."/>
            <person name="Silar P."/>
            <person name="Natvig D.O."/>
            <person name="Lalanne C."/>
            <person name="Gautier V."/>
            <person name="Ament-Velasquez S.L."/>
            <person name="Kruys A."/>
            <person name="Hutchinson M.I."/>
            <person name="Powell A.J."/>
            <person name="Barry K."/>
            <person name="Miller A.N."/>
            <person name="Grigoriev I.V."/>
            <person name="Debuchy R."/>
            <person name="Gladieux P."/>
            <person name="Hiltunen Thoren M."/>
            <person name="Johannesson H."/>
        </authorList>
    </citation>
    <scope>NUCLEOTIDE SEQUENCE</scope>
    <source>
        <strain evidence="2">PSN324</strain>
    </source>
</reference>
<feature type="transmembrane region" description="Helical" evidence="1">
    <location>
        <begin position="52"/>
        <end position="74"/>
    </location>
</feature>
<name>A0AAV9HEN8_9PEZI</name>
<comment type="caution">
    <text evidence="2">The sequence shown here is derived from an EMBL/GenBank/DDBJ whole genome shotgun (WGS) entry which is preliminary data.</text>
</comment>
<proteinExistence type="predicted"/>
<dbReference type="AlphaFoldDB" id="A0AAV9HEN8"/>
<keyword evidence="1" id="KW-0472">Membrane</keyword>
<sequence length="85" mass="9976">MSCLFFSFSPLLSHSQQVSLSFLHVLTLFRAGWLSCGILSVRLFCTILKSYIVYLFNGLMVFIMTVFFFPFFFFQQNSRQAFNMD</sequence>
<evidence type="ECO:0000313" key="3">
    <source>
        <dbReference type="Proteomes" id="UP001321749"/>
    </source>
</evidence>
<keyword evidence="1" id="KW-0812">Transmembrane</keyword>
<feature type="transmembrane region" description="Helical" evidence="1">
    <location>
        <begin position="25"/>
        <end position="45"/>
    </location>
</feature>
<gene>
    <name evidence="2" type="ORF">QBC42DRAFT_12296</name>
</gene>
<keyword evidence="1" id="KW-1133">Transmembrane helix</keyword>
<protein>
    <submittedName>
        <fullName evidence="2">Uncharacterized protein</fullName>
    </submittedName>
</protein>
<evidence type="ECO:0000313" key="2">
    <source>
        <dbReference type="EMBL" id="KAK4459138.1"/>
    </source>
</evidence>